<organism evidence="2 3">
    <name type="scientific">Riccia sorocarpa</name>
    <dbReference type="NCBI Taxonomy" id="122646"/>
    <lineage>
        <taxon>Eukaryota</taxon>
        <taxon>Viridiplantae</taxon>
        <taxon>Streptophyta</taxon>
        <taxon>Embryophyta</taxon>
        <taxon>Marchantiophyta</taxon>
        <taxon>Marchantiopsida</taxon>
        <taxon>Marchantiidae</taxon>
        <taxon>Marchantiales</taxon>
        <taxon>Ricciaceae</taxon>
        <taxon>Riccia</taxon>
    </lineage>
</organism>
<feature type="region of interest" description="Disordered" evidence="1">
    <location>
        <begin position="286"/>
        <end position="309"/>
    </location>
</feature>
<gene>
    <name evidence="2" type="ORF">R1sor_011576</name>
</gene>
<feature type="compositionally biased region" description="Polar residues" evidence="1">
    <location>
        <begin position="286"/>
        <end position="300"/>
    </location>
</feature>
<dbReference type="EMBL" id="JBJQOH010000002">
    <property type="protein sequence ID" value="KAL3697500.1"/>
    <property type="molecule type" value="Genomic_DNA"/>
</dbReference>
<reference evidence="2 3" key="1">
    <citation type="submission" date="2024-09" db="EMBL/GenBank/DDBJ databases">
        <title>Chromosome-scale assembly of Riccia sorocarpa.</title>
        <authorList>
            <person name="Paukszto L."/>
        </authorList>
    </citation>
    <scope>NUCLEOTIDE SEQUENCE [LARGE SCALE GENOMIC DNA]</scope>
    <source>
        <strain evidence="2">LP-2024</strain>
        <tissue evidence="2">Aerial parts of the thallus</tissue>
    </source>
</reference>
<accession>A0ABD3I193</accession>
<keyword evidence="3" id="KW-1185">Reference proteome</keyword>
<dbReference type="AlphaFoldDB" id="A0ABD3I193"/>
<evidence type="ECO:0000313" key="3">
    <source>
        <dbReference type="Proteomes" id="UP001633002"/>
    </source>
</evidence>
<evidence type="ECO:0000256" key="1">
    <source>
        <dbReference type="SAM" id="MobiDB-lite"/>
    </source>
</evidence>
<sequence length="309" mass="35011">MARTKQTVRPKDITAIKVAKAELFGPSTNNPSGQLTLVPIGPSEPSEWFSFRSCISAPKVDSDLDSEEEVRKGVPTFISEQSEMAKDSDLWPVPIDLQIENIGLHSEPVVSWCIDYYEKPRSKEGSEIVLRIVFEDNKGKEKTKDLGVVFYTKVYDNVFLEIWWENLRSKQLRKTNFAMALFDRGLLSMKGKGGLLDTWSGTIKEGKDYMDSIDDLRFKLLESKKSMSNVWWFLEQCKKYKLDCGSLGRVPQSVFFKRHTTPKFQFTKYITSKGLKLADHVESTEASTSSLHTGKQGSQTKSDKGPVPT</sequence>
<dbReference type="Proteomes" id="UP001633002">
    <property type="component" value="Unassembled WGS sequence"/>
</dbReference>
<name>A0ABD3I193_9MARC</name>
<protein>
    <submittedName>
        <fullName evidence="2">Uncharacterized protein</fullName>
    </submittedName>
</protein>
<comment type="caution">
    <text evidence="2">The sequence shown here is derived from an EMBL/GenBank/DDBJ whole genome shotgun (WGS) entry which is preliminary data.</text>
</comment>
<proteinExistence type="predicted"/>
<evidence type="ECO:0000313" key="2">
    <source>
        <dbReference type="EMBL" id="KAL3697500.1"/>
    </source>
</evidence>